<dbReference type="Pfam" id="PF08281">
    <property type="entry name" value="Sigma70_r4_2"/>
    <property type="match status" value="1"/>
</dbReference>
<evidence type="ECO:0000259" key="6">
    <source>
        <dbReference type="Pfam" id="PF04542"/>
    </source>
</evidence>
<dbReference type="InterPro" id="IPR013249">
    <property type="entry name" value="RNA_pol_sigma70_r4_t2"/>
</dbReference>
<keyword evidence="9" id="KW-1185">Reference proteome</keyword>
<dbReference type="InterPro" id="IPR036388">
    <property type="entry name" value="WH-like_DNA-bd_sf"/>
</dbReference>
<dbReference type="SUPFAM" id="SSF88946">
    <property type="entry name" value="Sigma2 domain of RNA polymerase sigma factors"/>
    <property type="match status" value="1"/>
</dbReference>
<evidence type="ECO:0000256" key="4">
    <source>
        <dbReference type="ARBA" id="ARBA00023125"/>
    </source>
</evidence>
<gene>
    <name evidence="8" type="ORF">IEE83_26430</name>
</gene>
<evidence type="ECO:0000256" key="2">
    <source>
        <dbReference type="ARBA" id="ARBA00023015"/>
    </source>
</evidence>
<dbReference type="PANTHER" id="PTHR43133">
    <property type="entry name" value="RNA POLYMERASE ECF-TYPE SIGMA FACTO"/>
    <property type="match status" value="1"/>
</dbReference>
<dbReference type="InterPro" id="IPR007627">
    <property type="entry name" value="RNA_pol_sigma70_r2"/>
</dbReference>
<keyword evidence="5" id="KW-0804">Transcription</keyword>
<evidence type="ECO:0000259" key="7">
    <source>
        <dbReference type="Pfam" id="PF08281"/>
    </source>
</evidence>
<dbReference type="Proteomes" id="UP000634134">
    <property type="component" value="Unassembled WGS sequence"/>
</dbReference>
<keyword evidence="2" id="KW-0805">Transcription regulation</keyword>
<name>A0ABR9WIW9_9BACT</name>
<accession>A0ABR9WIW9</accession>
<dbReference type="EMBL" id="JACYGY010000002">
    <property type="protein sequence ID" value="MBE9465435.1"/>
    <property type="molecule type" value="Genomic_DNA"/>
</dbReference>
<dbReference type="SUPFAM" id="SSF88659">
    <property type="entry name" value="Sigma3 and sigma4 domains of RNA polymerase sigma factors"/>
    <property type="match status" value="1"/>
</dbReference>
<dbReference type="InterPro" id="IPR013324">
    <property type="entry name" value="RNA_pol_sigma_r3/r4-like"/>
</dbReference>
<evidence type="ECO:0000256" key="5">
    <source>
        <dbReference type="ARBA" id="ARBA00023163"/>
    </source>
</evidence>
<protein>
    <submittedName>
        <fullName evidence="8">Sigma-70 family RNA polymerase sigma factor</fullName>
    </submittedName>
</protein>
<dbReference type="InterPro" id="IPR013325">
    <property type="entry name" value="RNA_pol_sigma_r2"/>
</dbReference>
<dbReference type="InterPro" id="IPR014284">
    <property type="entry name" value="RNA_pol_sigma-70_dom"/>
</dbReference>
<comment type="caution">
    <text evidence="8">The sequence shown here is derived from an EMBL/GenBank/DDBJ whole genome shotgun (WGS) entry which is preliminary data.</text>
</comment>
<dbReference type="Gene3D" id="1.10.10.10">
    <property type="entry name" value="Winged helix-like DNA-binding domain superfamily/Winged helix DNA-binding domain"/>
    <property type="match status" value="1"/>
</dbReference>
<dbReference type="Pfam" id="PF04542">
    <property type="entry name" value="Sigma70_r2"/>
    <property type="match status" value="1"/>
</dbReference>
<evidence type="ECO:0000256" key="3">
    <source>
        <dbReference type="ARBA" id="ARBA00023082"/>
    </source>
</evidence>
<evidence type="ECO:0000313" key="9">
    <source>
        <dbReference type="Proteomes" id="UP000634134"/>
    </source>
</evidence>
<keyword evidence="3" id="KW-0731">Sigma factor</keyword>
<dbReference type="NCBIfam" id="TIGR02937">
    <property type="entry name" value="sigma70-ECF"/>
    <property type="match status" value="1"/>
</dbReference>
<keyword evidence="4" id="KW-0238">DNA-binding</keyword>
<proteinExistence type="inferred from homology"/>
<dbReference type="InterPro" id="IPR039425">
    <property type="entry name" value="RNA_pol_sigma-70-like"/>
</dbReference>
<dbReference type="PANTHER" id="PTHR43133:SF8">
    <property type="entry name" value="RNA POLYMERASE SIGMA FACTOR HI_1459-RELATED"/>
    <property type="match status" value="1"/>
</dbReference>
<feature type="domain" description="RNA polymerase sigma-70 region 2" evidence="6">
    <location>
        <begin position="31"/>
        <end position="98"/>
    </location>
</feature>
<organism evidence="8 9">
    <name type="scientific">Dyadobacter subterraneus</name>
    <dbReference type="NCBI Taxonomy" id="2773304"/>
    <lineage>
        <taxon>Bacteria</taxon>
        <taxon>Pseudomonadati</taxon>
        <taxon>Bacteroidota</taxon>
        <taxon>Cytophagia</taxon>
        <taxon>Cytophagales</taxon>
        <taxon>Spirosomataceae</taxon>
        <taxon>Dyadobacter</taxon>
    </lineage>
</organism>
<evidence type="ECO:0000313" key="8">
    <source>
        <dbReference type="EMBL" id="MBE9465435.1"/>
    </source>
</evidence>
<comment type="similarity">
    <text evidence="1">Belongs to the sigma-70 factor family. ECF subfamily.</text>
</comment>
<dbReference type="RefSeq" id="WP_194123732.1">
    <property type="nucleotide sequence ID" value="NZ_JACYGY010000002.1"/>
</dbReference>
<feature type="domain" description="RNA polymerase sigma factor 70 region 4 type 2" evidence="7">
    <location>
        <begin position="128"/>
        <end position="175"/>
    </location>
</feature>
<sequence length="204" mass="24342">MRTKRIQFKEFSDEELLFEIKCDNHHAFEELYRRYFYRILNDAFKRLRDRDQSEELVQELFVNIWLKRHQIVVAKTFDAYIHTSLRNAVISFFRKNDKVAEYPANYAEQEDKQATYEEIAYNDLKTAYDQSVSDLPEKCRVAYELFESGMSIQEIAVSTNVSPKTIESHLLKARNTIRQQLRDFSTASYFTFIVSLLEQTFDLI</sequence>
<dbReference type="Gene3D" id="1.10.1740.10">
    <property type="match status" value="1"/>
</dbReference>
<reference evidence="9" key="1">
    <citation type="submission" date="2023-07" db="EMBL/GenBank/DDBJ databases">
        <title>Dyadobacter sp. nov 'subterranea' isolated from contaminted grondwater.</title>
        <authorList>
            <person name="Szabo I."/>
            <person name="Al-Omari J."/>
            <person name="Szerdahelyi S.G."/>
            <person name="Rado J."/>
        </authorList>
    </citation>
    <scope>NUCLEOTIDE SEQUENCE [LARGE SCALE GENOMIC DNA]</scope>
    <source>
        <strain evidence="9">UP-52</strain>
    </source>
</reference>
<evidence type="ECO:0000256" key="1">
    <source>
        <dbReference type="ARBA" id="ARBA00010641"/>
    </source>
</evidence>